<keyword evidence="1" id="KW-0053">Apoptosis</keyword>
<dbReference type="OrthoDB" id="8710478at2759"/>
<dbReference type="Proteomes" id="UP000228934">
    <property type="component" value="Unassembled WGS sequence"/>
</dbReference>
<accession>A0A2G9SIL9</accession>
<dbReference type="AlphaFoldDB" id="A0A2G9SIL9"/>
<dbReference type="InterPro" id="IPR052459">
    <property type="entry name" value="TNFRSF_decoy_receptor"/>
</dbReference>
<dbReference type="GO" id="GO:0006915">
    <property type="term" value="P:apoptotic process"/>
    <property type="evidence" value="ECO:0007669"/>
    <property type="project" value="UniProtKB-KW"/>
</dbReference>
<evidence type="ECO:0000313" key="7">
    <source>
        <dbReference type="EMBL" id="PIO39955.1"/>
    </source>
</evidence>
<evidence type="ECO:0000256" key="4">
    <source>
        <dbReference type="ARBA" id="ARBA00023157"/>
    </source>
</evidence>
<dbReference type="Pfam" id="PF23630">
    <property type="entry name" value="Death_TNFRSF11B"/>
    <property type="match status" value="2"/>
</dbReference>
<feature type="domain" description="Tumor necrosis factor receptor superfamily member 11B Death" evidence="6">
    <location>
        <begin position="119"/>
        <end position="184"/>
    </location>
</feature>
<dbReference type="PANTHER" id="PTHR23097:SF90">
    <property type="entry name" value="TUMOR NECROSIS FACTOR RECEPTOR SUPERFAMILY MEMBER 11B"/>
    <property type="match status" value="1"/>
</dbReference>
<proteinExistence type="predicted"/>
<name>A0A2G9SIL9_AQUCT</name>
<evidence type="ECO:0000256" key="1">
    <source>
        <dbReference type="ARBA" id="ARBA00022703"/>
    </source>
</evidence>
<keyword evidence="8" id="KW-1185">Reference proteome</keyword>
<gene>
    <name evidence="7" type="ORF">AB205_0000290</name>
</gene>
<keyword evidence="3" id="KW-0677">Repeat</keyword>
<evidence type="ECO:0000313" key="8">
    <source>
        <dbReference type="Proteomes" id="UP000228934"/>
    </source>
</evidence>
<evidence type="ECO:0000259" key="6">
    <source>
        <dbReference type="Pfam" id="PF23630"/>
    </source>
</evidence>
<keyword evidence="5" id="KW-0325">Glycoprotein</keyword>
<organism evidence="7 8">
    <name type="scientific">Aquarana catesbeiana</name>
    <name type="common">American bullfrog</name>
    <name type="synonym">Rana catesbeiana</name>
    <dbReference type="NCBI Taxonomy" id="8400"/>
    <lineage>
        <taxon>Eukaryota</taxon>
        <taxon>Metazoa</taxon>
        <taxon>Chordata</taxon>
        <taxon>Craniata</taxon>
        <taxon>Vertebrata</taxon>
        <taxon>Euteleostomi</taxon>
        <taxon>Amphibia</taxon>
        <taxon>Batrachia</taxon>
        <taxon>Anura</taxon>
        <taxon>Neobatrachia</taxon>
        <taxon>Ranoidea</taxon>
        <taxon>Ranidae</taxon>
        <taxon>Aquarana</taxon>
    </lineage>
</organism>
<evidence type="ECO:0000256" key="5">
    <source>
        <dbReference type="ARBA" id="ARBA00023180"/>
    </source>
</evidence>
<dbReference type="PRINTS" id="PR01975">
    <property type="entry name" value="TNFACTORR11B"/>
</dbReference>
<evidence type="ECO:0000256" key="3">
    <source>
        <dbReference type="ARBA" id="ARBA00022737"/>
    </source>
</evidence>
<protein>
    <recommendedName>
        <fullName evidence="6">Tumor necrosis factor receptor superfamily member 11B Death domain-containing protein</fullName>
    </recommendedName>
</protein>
<dbReference type="InterPro" id="IPR017371">
    <property type="entry name" value="TNFR_11B"/>
</dbReference>
<keyword evidence="4" id="KW-1015">Disulfide bond</keyword>
<dbReference type="InterPro" id="IPR057633">
    <property type="entry name" value="Death_TNF11B"/>
</dbReference>
<keyword evidence="2" id="KW-0732">Signal</keyword>
<reference evidence="8" key="1">
    <citation type="journal article" date="2017" name="Nat. Commun.">
        <title>The North American bullfrog draft genome provides insight into hormonal regulation of long noncoding RNA.</title>
        <authorList>
            <person name="Hammond S.A."/>
            <person name="Warren R.L."/>
            <person name="Vandervalk B.P."/>
            <person name="Kucuk E."/>
            <person name="Khan H."/>
            <person name="Gibb E.A."/>
            <person name="Pandoh P."/>
            <person name="Kirk H."/>
            <person name="Zhao Y."/>
            <person name="Jones M."/>
            <person name="Mungall A.J."/>
            <person name="Coope R."/>
            <person name="Pleasance S."/>
            <person name="Moore R.A."/>
            <person name="Holt R.A."/>
            <person name="Round J.M."/>
            <person name="Ohora S."/>
            <person name="Walle B.V."/>
            <person name="Veldhoen N."/>
            <person name="Helbing C.C."/>
            <person name="Birol I."/>
        </authorList>
    </citation>
    <scope>NUCLEOTIDE SEQUENCE [LARGE SCALE GENOMIC DNA]</scope>
</reference>
<dbReference type="PANTHER" id="PTHR23097">
    <property type="entry name" value="TUMOR NECROSIS FACTOR RECEPTOR SUPERFAMILY MEMBER"/>
    <property type="match status" value="1"/>
</dbReference>
<evidence type="ECO:0000256" key="2">
    <source>
        <dbReference type="ARBA" id="ARBA00022729"/>
    </source>
</evidence>
<dbReference type="EMBL" id="KV924264">
    <property type="protein sequence ID" value="PIO39955.1"/>
    <property type="molecule type" value="Genomic_DNA"/>
</dbReference>
<dbReference type="Gene3D" id="2.10.50.10">
    <property type="entry name" value="Tumor Necrosis Factor Receptor, subunit A, domain 2"/>
    <property type="match status" value="1"/>
</dbReference>
<sequence>MFSNVTSATAPCQKQTNCKNLGLKVGFKGTSTEDTVCEEESRFCETDISLCEEALFRLPKAVANWPDLLIQKLPPTALMLQQIESIKQNYDPKDQPFYLFKLYKSQNKGDISFKSLVQDIKDCETGVLKQIGHLPLTTKHLTALIHSLPGKPIKKEDIENTLKSCDRPKQILKLLSLWSDKNGGNTIEGLKQLTTSKLPKMLRKPVKKLERFLNSVYMYRLSEKIILQINGTQSHLGKSDSLL</sequence>
<feature type="domain" description="Tumor necrosis factor receptor superfamily member 11B Death" evidence="6">
    <location>
        <begin position="47"/>
        <end position="109"/>
    </location>
</feature>